<keyword evidence="2" id="KW-0732">Signal</keyword>
<dbReference type="PROSITE" id="PS51257">
    <property type="entry name" value="PROKAR_LIPOPROTEIN"/>
    <property type="match status" value="1"/>
</dbReference>
<evidence type="ECO:0000256" key="1">
    <source>
        <dbReference type="SAM" id="MobiDB-lite"/>
    </source>
</evidence>
<sequence>MRKWASIVSGALLIGACTGSGNETGTASETSSGTTTGSTTTTTATSVGTTEPTTTAPTTTMDDTTTGTTGVEGGCGETSPPDTPIAWDKGQPDISGCGAVRGLREVRAIMHLHSHHSHDACDGDPQPNGVPDEDCLADLRVGLCVPRIDVAMLSDHPAHASEAAYEELLLMREMDEPILGDGGTPIAAWLKCPDGHKVLVMPGIESGEMMPFGLEKHVTDVYGTSSPAAFAAIKEAGALAWVAHTEGRDVAELATLGLDGIEMYQLHANLDPDIRMEDLGLEDDGYFAAIIPFFLQPGRQPDLATLAFLLPNEPSIVALETLGQTQRLTISGGTDAHQNVFDSIATDGERGDSYRRMIRWFNNRIRTAELTPKAVKAALRAGNNHIVFESLGTPVGFDFHGEGAAVVEMGAEVSLGGGPLTLRASLPTLDPRSPQGPEAPEVRGALPGHRRRAAGADDLDERADRGRGAGPGRVSRRGMDHAEAPRAVSGRRAPIRRHRGAVGIQRRAVRSALIVSTCLIRQPEAQAPPAESSDQKLYSPFSGSKSTSDRPTLSLVSWKP</sequence>
<reference evidence="3" key="1">
    <citation type="submission" date="2022-11" db="EMBL/GenBank/DDBJ databases">
        <title>Minimal conservation of predation-associated metabolite biosynthetic gene clusters underscores biosynthetic potential of Myxococcota including descriptions for ten novel species: Archangium lansinium sp. nov., Myxococcus landrumus sp. nov., Nannocystis bai.</title>
        <authorList>
            <person name="Ahearne A."/>
            <person name="Stevens C."/>
            <person name="Phillips K."/>
        </authorList>
    </citation>
    <scope>NUCLEOTIDE SEQUENCE</scope>
    <source>
        <strain evidence="3">Na p29</strain>
    </source>
</reference>
<protein>
    <recommendedName>
        <fullName evidence="5">Metal-dependent hydrolase</fullName>
    </recommendedName>
</protein>
<comment type="caution">
    <text evidence="3">The sequence shown here is derived from an EMBL/GenBank/DDBJ whole genome shotgun (WGS) entry which is preliminary data.</text>
</comment>
<evidence type="ECO:0000256" key="2">
    <source>
        <dbReference type="SAM" id="SignalP"/>
    </source>
</evidence>
<feature type="compositionally biased region" description="Polar residues" evidence="1">
    <location>
        <begin position="541"/>
        <end position="560"/>
    </location>
</feature>
<dbReference type="InterPro" id="IPR016195">
    <property type="entry name" value="Pol/histidinol_Pase-like"/>
</dbReference>
<feature type="region of interest" description="Disordered" evidence="1">
    <location>
        <begin position="20"/>
        <end position="91"/>
    </location>
</feature>
<dbReference type="SUPFAM" id="SSF89550">
    <property type="entry name" value="PHP domain-like"/>
    <property type="match status" value="1"/>
</dbReference>
<feature type="compositionally biased region" description="Low complexity" evidence="1">
    <location>
        <begin position="20"/>
        <end position="69"/>
    </location>
</feature>
<evidence type="ECO:0000313" key="3">
    <source>
        <dbReference type="EMBL" id="MCY1004864.1"/>
    </source>
</evidence>
<dbReference type="RefSeq" id="WP_267766468.1">
    <property type="nucleotide sequence ID" value="NZ_JAPNKE010000002.1"/>
</dbReference>
<feature type="chain" id="PRO_5040817303" description="Metal-dependent hydrolase" evidence="2">
    <location>
        <begin position="22"/>
        <end position="560"/>
    </location>
</feature>
<evidence type="ECO:0000313" key="4">
    <source>
        <dbReference type="Proteomes" id="UP001150924"/>
    </source>
</evidence>
<accession>A0A9X3EIP7</accession>
<feature type="region of interest" description="Disordered" evidence="1">
    <location>
        <begin position="422"/>
        <end position="499"/>
    </location>
</feature>
<organism evidence="3 4">
    <name type="scientific">Nannocystis pusilla</name>
    <dbReference type="NCBI Taxonomy" id="889268"/>
    <lineage>
        <taxon>Bacteria</taxon>
        <taxon>Pseudomonadati</taxon>
        <taxon>Myxococcota</taxon>
        <taxon>Polyangia</taxon>
        <taxon>Nannocystales</taxon>
        <taxon>Nannocystaceae</taxon>
        <taxon>Nannocystis</taxon>
    </lineage>
</organism>
<dbReference type="Proteomes" id="UP001150924">
    <property type="component" value="Unassembled WGS sequence"/>
</dbReference>
<feature type="region of interest" description="Disordered" evidence="1">
    <location>
        <begin position="521"/>
        <end position="560"/>
    </location>
</feature>
<feature type="signal peptide" evidence="2">
    <location>
        <begin position="1"/>
        <end position="21"/>
    </location>
</feature>
<dbReference type="Gene3D" id="3.20.20.140">
    <property type="entry name" value="Metal-dependent hydrolases"/>
    <property type="match status" value="1"/>
</dbReference>
<proteinExistence type="predicted"/>
<keyword evidence="4" id="KW-1185">Reference proteome</keyword>
<gene>
    <name evidence="3" type="ORF">OV079_04630</name>
</gene>
<dbReference type="AlphaFoldDB" id="A0A9X3EIP7"/>
<name>A0A9X3EIP7_9BACT</name>
<evidence type="ECO:0008006" key="5">
    <source>
        <dbReference type="Google" id="ProtNLM"/>
    </source>
</evidence>
<dbReference type="EMBL" id="JAPNKE010000002">
    <property type="protein sequence ID" value="MCY1004864.1"/>
    <property type="molecule type" value="Genomic_DNA"/>
</dbReference>